<dbReference type="InterPro" id="IPR006115">
    <property type="entry name" value="6PGDH_NADP-bd"/>
</dbReference>
<evidence type="ECO:0000256" key="4">
    <source>
        <dbReference type="PIRSR" id="PIRSR000103-1"/>
    </source>
</evidence>
<feature type="active site" evidence="4">
    <location>
        <position position="172"/>
    </location>
</feature>
<feature type="domain" description="6-phosphogluconate dehydrogenase NADP-binding" evidence="5">
    <location>
        <begin position="4"/>
        <end position="161"/>
    </location>
</feature>
<evidence type="ECO:0000256" key="2">
    <source>
        <dbReference type="ARBA" id="ARBA00023002"/>
    </source>
</evidence>
<evidence type="ECO:0000259" key="5">
    <source>
        <dbReference type="Pfam" id="PF03446"/>
    </source>
</evidence>
<dbReference type="STRING" id="1329250.WOSG25_061040"/>
<dbReference type="SUPFAM" id="SSF51735">
    <property type="entry name" value="NAD(P)-binding Rossmann-fold domains"/>
    <property type="match status" value="1"/>
</dbReference>
<keyword evidence="3" id="KW-0520">NAD</keyword>
<reference evidence="8" key="1">
    <citation type="journal article" date="2014" name="Genome Announc.">
        <title>Draft genome sequence of Weissella oryzae SG25T, isolated from fermented rice grains.</title>
        <authorList>
            <person name="Tanizawa Y."/>
            <person name="Fujisawa T."/>
            <person name="Mochizuki T."/>
            <person name="Kaminuma E."/>
            <person name="Suzuki Y."/>
            <person name="Nakamura Y."/>
            <person name="Tohno M."/>
        </authorList>
    </citation>
    <scope>NUCLEOTIDE SEQUENCE [LARGE SCALE GENOMIC DNA]</scope>
    <source>
        <strain evidence="8">DSM 25784 / JCM 18191 / LMG 30913 / SG25</strain>
    </source>
</reference>
<dbReference type="GO" id="GO:0050661">
    <property type="term" value="F:NADP binding"/>
    <property type="evidence" value="ECO:0007669"/>
    <property type="project" value="InterPro"/>
</dbReference>
<dbReference type="Gene3D" id="1.10.1040.10">
    <property type="entry name" value="N-(1-d-carboxylethyl)-l-norvaline Dehydrogenase, domain 2"/>
    <property type="match status" value="1"/>
</dbReference>
<organism evidence="7 8">
    <name type="scientific">Weissella oryzae (strain DSM 25784 / JCM 18191 / LMG 30913 / SG25)</name>
    <dbReference type="NCBI Taxonomy" id="1329250"/>
    <lineage>
        <taxon>Bacteria</taxon>
        <taxon>Bacillati</taxon>
        <taxon>Bacillota</taxon>
        <taxon>Bacilli</taxon>
        <taxon>Lactobacillales</taxon>
        <taxon>Lactobacillaceae</taxon>
        <taxon>Weissella</taxon>
    </lineage>
</organism>
<dbReference type="eggNOG" id="COG2084">
    <property type="taxonomic scope" value="Bacteria"/>
</dbReference>
<dbReference type="GO" id="GO:0016491">
    <property type="term" value="F:oxidoreductase activity"/>
    <property type="evidence" value="ECO:0007669"/>
    <property type="project" value="UniProtKB-KW"/>
</dbReference>
<dbReference type="EMBL" id="DF820489">
    <property type="protein sequence ID" value="GAK30974.1"/>
    <property type="molecule type" value="Genomic_DNA"/>
</dbReference>
<feature type="domain" description="3-hydroxyisobutyrate dehydrogenase-like NAD-binding" evidence="6">
    <location>
        <begin position="166"/>
        <end position="286"/>
    </location>
</feature>
<keyword evidence="2" id="KW-0560">Oxidoreductase</keyword>
<name>A0A069CTZ8_WEIOS</name>
<evidence type="ECO:0000259" key="6">
    <source>
        <dbReference type="Pfam" id="PF14833"/>
    </source>
</evidence>
<gene>
    <name evidence="7" type="ORF">WOSG25_061040</name>
</gene>
<dbReference type="PANTHER" id="PTHR43060:SF15">
    <property type="entry name" value="3-HYDROXYISOBUTYRATE DEHYDROGENASE-LIKE 1, MITOCHONDRIAL-RELATED"/>
    <property type="match status" value="1"/>
</dbReference>
<sequence length="291" mass="31023">MQMKIGFVGTGVMGRGIIDNFLKAGYEMIVYNRHQTGAMAVIQHGAVWAATPAAVAKQAEIVFTMVGYPQDVEEVYYGTAGLFSQAQPGQIFVDMTTSTPSLAQKLAQDGEKYGVAVVDAPVSGGDIGAIDGTLSIMVGADINVYSKIRPLLEVIGKNINLFGGPGSGQHTKMANQIMIASTMLGMAESLTYAKAAGLDLRDVIDTLNAGGAQNWSLGHLAPRILQQDFEPGFYAKHLLKDLRIALDEAKHLGIDLPATTLAEKLYAKLSEEMGLGSEGTQAIVKLWSQFN</sequence>
<proteinExistence type="inferred from homology"/>
<evidence type="ECO:0000256" key="1">
    <source>
        <dbReference type="ARBA" id="ARBA00009080"/>
    </source>
</evidence>
<protein>
    <submittedName>
        <fullName evidence="7">3-hydroxyisobutyrate dehydrogenase</fullName>
    </submittedName>
</protein>
<keyword evidence="8" id="KW-1185">Reference proteome</keyword>
<dbReference type="InterPro" id="IPR029154">
    <property type="entry name" value="HIBADH-like_NADP-bd"/>
</dbReference>
<dbReference type="AlphaFoldDB" id="A0A069CTZ8"/>
<dbReference type="InterPro" id="IPR015815">
    <property type="entry name" value="HIBADH-related"/>
</dbReference>
<dbReference type="InterPro" id="IPR013328">
    <property type="entry name" value="6PGD_dom2"/>
</dbReference>
<dbReference type="InterPro" id="IPR008927">
    <property type="entry name" value="6-PGluconate_DH-like_C_sf"/>
</dbReference>
<dbReference type="Proteomes" id="UP000030643">
    <property type="component" value="Unassembled WGS sequence"/>
</dbReference>
<dbReference type="SUPFAM" id="SSF48179">
    <property type="entry name" value="6-phosphogluconate dehydrogenase C-terminal domain-like"/>
    <property type="match status" value="1"/>
</dbReference>
<evidence type="ECO:0000313" key="7">
    <source>
        <dbReference type="EMBL" id="GAK30974.1"/>
    </source>
</evidence>
<evidence type="ECO:0000256" key="3">
    <source>
        <dbReference type="ARBA" id="ARBA00023027"/>
    </source>
</evidence>
<dbReference type="GO" id="GO:0051287">
    <property type="term" value="F:NAD binding"/>
    <property type="evidence" value="ECO:0007669"/>
    <property type="project" value="InterPro"/>
</dbReference>
<dbReference type="PIRSF" id="PIRSF000103">
    <property type="entry name" value="HIBADH"/>
    <property type="match status" value="1"/>
</dbReference>
<dbReference type="Gene3D" id="3.40.50.720">
    <property type="entry name" value="NAD(P)-binding Rossmann-like Domain"/>
    <property type="match status" value="1"/>
</dbReference>
<comment type="similarity">
    <text evidence="1">Belongs to the HIBADH-related family.</text>
</comment>
<dbReference type="Pfam" id="PF14833">
    <property type="entry name" value="NAD_binding_11"/>
    <property type="match status" value="1"/>
</dbReference>
<dbReference type="InterPro" id="IPR036291">
    <property type="entry name" value="NAD(P)-bd_dom_sf"/>
</dbReference>
<accession>A0A069CTZ8</accession>
<dbReference type="Pfam" id="PF03446">
    <property type="entry name" value="NAD_binding_2"/>
    <property type="match status" value="1"/>
</dbReference>
<dbReference type="PANTHER" id="PTHR43060">
    <property type="entry name" value="3-HYDROXYISOBUTYRATE DEHYDROGENASE-LIKE 1, MITOCHONDRIAL-RELATED"/>
    <property type="match status" value="1"/>
</dbReference>
<evidence type="ECO:0000313" key="8">
    <source>
        <dbReference type="Proteomes" id="UP000030643"/>
    </source>
</evidence>